<dbReference type="InterPro" id="IPR000073">
    <property type="entry name" value="AB_hydrolase_1"/>
</dbReference>
<organism evidence="2 3">
    <name type="scientific">Candidatus Methylocalor cossyra</name>
    <dbReference type="NCBI Taxonomy" id="3108543"/>
    <lineage>
        <taxon>Bacteria</taxon>
        <taxon>Pseudomonadati</taxon>
        <taxon>Pseudomonadota</taxon>
        <taxon>Gammaproteobacteria</taxon>
        <taxon>Methylococcales</taxon>
        <taxon>Methylococcaceae</taxon>
        <taxon>Candidatus Methylocalor</taxon>
    </lineage>
</organism>
<dbReference type="Pfam" id="PF00561">
    <property type="entry name" value="Abhydrolase_1"/>
    <property type="match status" value="1"/>
</dbReference>
<dbReference type="PANTHER" id="PTHR32268">
    <property type="entry name" value="HOMOSERINE O-ACETYLTRANSFERASE"/>
    <property type="match status" value="1"/>
</dbReference>
<protein>
    <submittedName>
        <fullName evidence="2">AB hydrolase-1 domain-containing protein</fullName>
    </submittedName>
</protein>
<dbReference type="SUPFAM" id="SSF53474">
    <property type="entry name" value="alpha/beta-Hydrolases"/>
    <property type="match status" value="1"/>
</dbReference>
<feature type="domain" description="AB hydrolase-1" evidence="1">
    <location>
        <begin position="69"/>
        <end position="326"/>
    </location>
</feature>
<evidence type="ECO:0000313" key="3">
    <source>
        <dbReference type="Proteomes" id="UP001497493"/>
    </source>
</evidence>
<dbReference type="PANTHER" id="PTHR32268:SF15">
    <property type="entry name" value="HOMOSERINE ACETYLTRANSFERASE FAMILY PROTEIN (AFU_ORTHOLOGUE AFUA_1G15350)"/>
    <property type="match status" value="1"/>
</dbReference>
<reference evidence="2 3" key="1">
    <citation type="submission" date="2024-04" db="EMBL/GenBank/DDBJ databases">
        <authorList>
            <person name="Cremers G."/>
        </authorList>
    </citation>
    <scope>NUCLEOTIDE SEQUENCE [LARGE SCALE GENOMIC DNA]</scope>
    <source>
        <strain evidence="2">MeCH1-AG</strain>
    </source>
</reference>
<dbReference type="Proteomes" id="UP001497493">
    <property type="component" value="Chromosome"/>
</dbReference>
<dbReference type="EMBL" id="OZ026884">
    <property type="protein sequence ID" value="CAL1240392.1"/>
    <property type="molecule type" value="Genomic_DNA"/>
</dbReference>
<evidence type="ECO:0000259" key="1">
    <source>
        <dbReference type="Pfam" id="PF00561"/>
    </source>
</evidence>
<dbReference type="NCBIfam" id="NF005757">
    <property type="entry name" value="PRK07581.1"/>
    <property type="match status" value="1"/>
</dbReference>
<proteinExistence type="predicted"/>
<gene>
    <name evidence="2" type="ORF">MECH1_V1_1616</name>
</gene>
<evidence type="ECO:0000313" key="2">
    <source>
        <dbReference type="EMBL" id="CAL1240392.1"/>
    </source>
</evidence>
<dbReference type="GO" id="GO:0016787">
    <property type="term" value="F:hydrolase activity"/>
    <property type="evidence" value="ECO:0007669"/>
    <property type="project" value="UniProtKB-KW"/>
</dbReference>
<accession>A0ABM9NIJ4</accession>
<keyword evidence="3" id="KW-1185">Reference proteome</keyword>
<dbReference type="InterPro" id="IPR029058">
    <property type="entry name" value="AB_hydrolase_fold"/>
</dbReference>
<sequence>MSDYYSQEFHGPYETFELGDFPLENGARIRGLKLAYATFGTLSPEKDNAILFPSWYSGTSKILEQAYIGAGRALDPGKYFIILVNQIGNGLSSSPHNTPPPFNAARFPALAVADDVRAQYRLVTEKFGLEQLQLVLGGSMGAQQTYQWAVQYPNFVRRAAPIAGLARTTPHNRLLVSTFIEAITSDPAFDGGWYERAQSVHRGLRRHARAFVAAGLTPAFFNQEAWRDSGFSSLEDFIIAFAENHFLPQDPNNLVLLASKWRDADVSRASQGVLAEALARIKAKTFVIAIQDDGFFPLEDIAAEQALVPNSELKIIPSIWGHLALFGLDQGFNKAIDAILAELLAVA</sequence>
<dbReference type="Gene3D" id="3.40.50.1820">
    <property type="entry name" value="alpha/beta hydrolase"/>
    <property type="match status" value="1"/>
</dbReference>
<dbReference type="RefSeq" id="WP_348759876.1">
    <property type="nucleotide sequence ID" value="NZ_OZ026884.1"/>
</dbReference>
<name>A0ABM9NIJ4_9GAMM</name>
<dbReference type="PIRSF" id="PIRSF000443">
    <property type="entry name" value="Homoser_Ac_trans"/>
    <property type="match status" value="1"/>
</dbReference>
<dbReference type="InterPro" id="IPR008220">
    <property type="entry name" value="HAT_MetX-like"/>
</dbReference>
<keyword evidence="2" id="KW-0378">Hydrolase</keyword>